<comment type="caution">
    <text evidence="2">The sequence shown here is derived from an EMBL/GenBank/DDBJ whole genome shotgun (WGS) entry which is preliminary data.</text>
</comment>
<organism evidence="2">
    <name type="scientific">marine sediment metagenome</name>
    <dbReference type="NCBI Taxonomy" id="412755"/>
    <lineage>
        <taxon>unclassified sequences</taxon>
        <taxon>metagenomes</taxon>
        <taxon>ecological metagenomes</taxon>
    </lineage>
</organism>
<name>A0A0F9D078_9ZZZZ</name>
<gene>
    <name evidence="2" type="ORF">LCGC14_2259180</name>
</gene>
<reference evidence="2" key="1">
    <citation type="journal article" date="2015" name="Nature">
        <title>Complex archaea that bridge the gap between prokaryotes and eukaryotes.</title>
        <authorList>
            <person name="Spang A."/>
            <person name="Saw J.H."/>
            <person name="Jorgensen S.L."/>
            <person name="Zaremba-Niedzwiedzka K."/>
            <person name="Martijn J."/>
            <person name="Lind A.E."/>
            <person name="van Eijk R."/>
            <person name="Schleper C."/>
            <person name="Guy L."/>
            <person name="Ettema T.J."/>
        </authorList>
    </citation>
    <scope>NUCLEOTIDE SEQUENCE</scope>
</reference>
<accession>A0A0F9D078</accession>
<proteinExistence type="predicted"/>
<keyword evidence="1" id="KW-0812">Transmembrane</keyword>
<protein>
    <submittedName>
        <fullName evidence="2">Uncharacterized protein</fullName>
    </submittedName>
</protein>
<dbReference type="AlphaFoldDB" id="A0A0F9D078"/>
<keyword evidence="1" id="KW-0472">Membrane</keyword>
<sequence length="65" mass="7073">MIDAELMYYAGGTLLAIYLVVTAGFFSALWSMPAGTHTLRAMLIKLAAAACWPYVVYQALREAGE</sequence>
<evidence type="ECO:0000313" key="2">
    <source>
        <dbReference type="EMBL" id="KKL55063.1"/>
    </source>
</evidence>
<evidence type="ECO:0000256" key="1">
    <source>
        <dbReference type="SAM" id="Phobius"/>
    </source>
</evidence>
<dbReference type="EMBL" id="LAZR01030977">
    <property type="protein sequence ID" value="KKL55063.1"/>
    <property type="molecule type" value="Genomic_DNA"/>
</dbReference>
<keyword evidence="1" id="KW-1133">Transmembrane helix</keyword>
<feature type="transmembrane region" description="Helical" evidence="1">
    <location>
        <begin position="6"/>
        <end position="30"/>
    </location>
</feature>
<feature type="transmembrane region" description="Helical" evidence="1">
    <location>
        <begin position="42"/>
        <end position="60"/>
    </location>
</feature>